<protein>
    <recommendedName>
        <fullName evidence="1">DUF222 domain-containing protein</fullName>
    </recommendedName>
</protein>
<dbReference type="Proteomes" id="UP000035368">
    <property type="component" value="Chromosome"/>
</dbReference>
<dbReference type="STRING" id="1050174.CEPID_11270"/>
<evidence type="ECO:0000313" key="2">
    <source>
        <dbReference type="EMBL" id="AKK04083.1"/>
    </source>
</evidence>
<evidence type="ECO:0000259" key="1">
    <source>
        <dbReference type="Pfam" id="PF02720"/>
    </source>
</evidence>
<accession>A0A0G3GX06</accession>
<sequence length="449" mass="50190">MHRHEHIHNLLTHIDELLNEFTDAIDRAEPVRLRHLLSEQRVTIRKAEYASVCMIHQLIEAGLLRAESRNQRNAILHDLRITRRQLNNYICAAQRLFSERVSLSSPQPRLPQLPTLARHCAAGEAEIGAAEVIGSTLDTLPKVLAGEVFEYVETTLGDLATSLCIEDLRKAAHKILQGLALDDKAADAMRRKRRGAALSKQDSNLMARLCVTATPELHALLSRLFADYAGPGDLLSPGEKEDDKRTSTQRQHDALVAALKYALHRKGPMPPTRGCSTVVATMTREQLIEGTGVVATDVGTLLPMRDLLRLGADRDAFCAVLDSETGNLLELGKFKRGADVYHYLGLVASQGVDQTPGSDLPAAWCEIHHIRAWVRGGRTEPNNLMLLGHRTHRNVDDYHRNKNKWWTHVLPGGFQVICPPEQLDPQRTYCRNAHPATWFIPGHQYQTAR</sequence>
<dbReference type="PATRIC" id="fig|1050174.4.peg.2275"/>
<dbReference type="CDD" id="cd00085">
    <property type="entry name" value="HNHc"/>
    <property type="match status" value="1"/>
</dbReference>
<dbReference type="KEGG" id="cei:CEPID_11270"/>
<dbReference type="Pfam" id="PF02720">
    <property type="entry name" value="DUF222"/>
    <property type="match status" value="1"/>
</dbReference>
<dbReference type="RefSeq" id="WP_047240981.1">
    <property type="nucleotide sequence ID" value="NZ_CP011541.1"/>
</dbReference>
<dbReference type="InterPro" id="IPR003870">
    <property type="entry name" value="DUF222"/>
</dbReference>
<name>A0A0G3GX06_9CORY</name>
<dbReference type="OrthoDB" id="4419061at2"/>
<evidence type="ECO:0000313" key="3">
    <source>
        <dbReference type="Proteomes" id="UP000035368"/>
    </source>
</evidence>
<dbReference type="EMBL" id="CP011541">
    <property type="protein sequence ID" value="AKK04083.1"/>
    <property type="molecule type" value="Genomic_DNA"/>
</dbReference>
<keyword evidence="3" id="KW-1185">Reference proteome</keyword>
<dbReference type="AlphaFoldDB" id="A0A0G3GX06"/>
<dbReference type="InterPro" id="IPR003615">
    <property type="entry name" value="HNH_nuc"/>
</dbReference>
<gene>
    <name evidence="2" type="ORF">CEPID_11270</name>
</gene>
<organism evidence="2 3">
    <name type="scientific">Corynebacterium epidermidicanis</name>
    <dbReference type="NCBI Taxonomy" id="1050174"/>
    <lineage>
        <taxon>Bacteria</taxon>
        <taxon>Bacillati</taxon>
        <taxon>Actinomycetota</taxon>
        <taxon>Actinomycetes</taxon>
        <taxon>Mycobacteriales</taxon>
        <taxon>Corynebacteriaceae</taxon>
        <taxon>Corynebacterium</taxon>
    </lineage>
</organism>
<feature type="domain" description="DUF222" evidence="1">
    <location>
        <begin position="39"/>
        <end position="337"/>
    </location>
</feature>
<reference evidence="2 3" key="1">
    <citation type="submission" date="2015-05" db="EMBL/GenBank/DDBJ databases">
        <title>Complete genome sequence of Corynebacterium epidermidicanis DSM 45586, isolated from the skin of a dog suffering from pruritus.</title>
        <authorList>
            <person name="Ruckert C."/>
            <person name="Albersmeier A."/>
            <person name="Winkler A."/>
            <person name="Tauch A."/>
        </authorList>
    </citation>
    <scope>NUCLEOTIDE SEQUENCE [LARGE SCALE GENOMIC DNA]</scope>
    <source>
        <strain evidence="2 3">DSM 45586</strain>
    </source>
</reference>
<proteinExistence type="predicted"/>